<evidence type="ECO:0000256" key="1">
    <source>
        <dbReference type="ARBA" id="ARBA00022729"/>
    </source>
</evidence>
<feature type="domain" description="CopC" evidence="4">
    <location>
        <begin position="23"/>
        <end position="125"/>
    </location>
</feature>
<evidence type="ECO:0000256" key="3">
    <source>
        <dbReference type="SAM" id="SignalP"/>
    </source>
</evidence>
<dbReference type="AlphaFoldDB" id="A0A5B8RZP5"/>
<dbReference type="InterPro" id="IPR014755">
    <property type="entry name" value="Cu-Rt/internalin_Ig-like"/>
</dbReference>
<dbReference type="EMBL" id="CP042345">
    <property type="protein sequence ID" value="QEA14831.1"/>
    <property type="molecule type" value="Genomic_DNA"/>
</dbReference>
<dbReference type="Proteomes" id="UP000321172">
    <property type="component" value="Chromosome"/>
</dbReference>
<feature type="chain" id="PRO_5022694422" evidence="3">
    <location>
        <begin position="23"/>
        <end position="126"/>
    </location>
</feature>
<reference evidence="5 6" key="1">
    <citation type="journal article" date="2013" name="J. Microbiol. Biotechnol.">
        <title>Novosphingobium ginsenosidimutans sp. nov., with the ability to convert ginsenoside.</title>
        <authorList>
            <person name="Kim J.K."/>
            <person name="He D."/>
            <person name="Liu Q.M."/>
            <person name="Park H.Y."/>
            <person name="Jung M.S."/>
            <person name="Yoon M.H."/>
            <person name="Kim S.C."/>
            <person name="Im W.T."/>
        </authorList>
    </citation>
    <scope>NUCLEOTIDE SEQUENCE [LARGE SCALE GENOMIC DNA]</scope>
    <source>
        <strain evidence="5 6">FW-6</strain>
    </source>
</reference>
<name>A0A5B8RZP5_9SPHN</name>
<gene>
    <name evidence="5" type="ORF">FRF71_01070</name>
</gene>
<dbReference type="OrthoDB" id="9796814at2"/>
<evidence type="ECO:0000313" key="6">
    <source>
        <dbReference type="Proteomes" id="UP000321172"/>
    </source>
</evidence>
<evidence type="ECO:0000256" key="2">
    <source>
        <dbReference type="ARBA" id="ARBA00023008"/>
    </source>
</evidence>
<sequence length="126" mass="13250">MSFRLPTLLTAAALTLSAPALAHVKVASASPAEGSTAAAPKTVVLNFSDTLLPAKTGVELVMTAMPGHANHGIMPIKNFVPAWSNGNKTLTLNLRQPLRTGTYEARWQSTGADGHKMAGKLTFKVK</sequence>
<accession>A0A5B8RZP5</accession>
<dbReference type="RefSeq" id="WP_147088812.1">
    <property type="nucleotide sequence ID" value="NZ_BAABJD010000002.1"/>
</dbReference>
<dbReference type="Gene3D" id="2.60.40.1220">
    <property type="match status" value="1"/>
</dbReference>
<keyword evidence="6" id="KW-1185">Reference proteome</keyword>
<dbReference type="GO" id="GO:0046688">
    <property type="term" value="P:response to copper ion"/>
    <property type="evidence" value="ECO:0007669"/>
    <property type="project" value="InterPro"/>
</dbReference>
<protein>
    <submittedName>
        <fullName evidence="5">Copper resistance protein CopC</fullName>
    </submittedName>
</protein>
<dbReference type="GO" id="GO:0042597">
    <property type="term" value="C:periplasmic space"/>
    <property type="evidence" value="ECO:0007669"/>
    <property type="project" value="InterPro"/>
</dbReference>
<proteinExistence type="predicted"/>
<dbReference type="Pfam" id="PF04234">
    <property type="entry name" value="CopC"/>
    <property type="match status" value="1"/>
</dbReference>
<dbReference type="InterPro" id="IPR007348">
    <property type="entry name" value="CopC_dom"/>
</dbReference>
<evidence type="ECO:0000313" key="5">
    <source>
        <dbReference type="EMBL" id="QEA14831.1"/>
    </source>
</evidence>
<dbReference type="SUPFAM" id="SSF81296">
    <property type="entry name" value="E set domains"/>
    <property type="match status" value="1"/>
</dbReference>
<dbReference type="InterPro" id="IPR014756">
    <property type="entry name" value="Ig_E-set"/>
</dbReference>
<evidence type="ECO:0000259" key="4">
    <source>
        <dbReference type="Pfam" id="PF04234"/>
    </source>
</evidence>
<dbReference type="GO" id="GO:0005507">
    <property type="term" value="F:copper ion binding"/>
    <property type="evidence" value="ECO:0007669"/>
    <property type="project" value="InterPro"/>
</dbReference>
<dbReference type="KEGG" id="ngf:FRF71_01070"/>
<feature type="signal peptide" evidence="3">
    <location>
        <begin position="1"/>
        <end position="22"/>
    </location>
</feature>
<keyword evidence="1 3" id="KW-0732">Signal</keyword>
<keyword evidence="2" id="KW-0186">Copper</keyword>
<organism evidence="5 6">
    <name type="scientific">Novosphingobium ginsenosidimutans</name>
    <dbReference type="NCBI Taxonomy" id="1176536"/>
    <lineage>
        <taxon>Bacteria</taxon>
        <taxon>Pseudomonadati</taxon>
        <taxon>Pseudomonadota</taxon>
        <taxon>Alphaproteobacteria</taxon>
        <taxon>Sphingomonadales</taxon>
        <taxon>Sphingomonadaceae</taxon>
        <taxon>Novosphingobium</taxon>
    </lineage>
</organism>